<dbReference type="InterPro" id="IPR012583">
    <property type="entry name" value="RIX1_N"/>
</dbReference>
<keyword evidence="4" id="KW-0539">Nucleus</keyword>
<dbReference type="VEuPathDB" id="FungiDB:CIMG_06006"/>
<dbReference type="PANTHER" id="PTHR34105">
    <property type="entry name" value="PROLINE-, GLUTAMIC ACID- AND LEUCINE-RICH PROTEIN 1"/>
    <property type="match status" value="1"/>
</dbReference>
<organism evidence="7 8">
    <name type="scientific">Coccidioides immitis (strain RS)</name>
    <name type="common">Valley fever fungus</name>
    <dbReference type="NCBI Taxonomy" id="246410"/>
    <lineage>
        <taxon>Eukaryota</taxon>
        <taxon>Fungi</taxon>
        <taxon>Dikarya</taxon>
        <taxon>Ascomycota</taxon>
        <taxon>Pezizomycotina</taxon>
        <taxon>Eurotiomycetes</taxon>
        <taxon>Eurotiomycetidae</taxon>
        <taxon>Onygenales</taxon>
        <taxon>Onygenaceae</taxon>
        <taxon>Coccidioides</taxon>
    </lineage>
</organism>
<comment type="subcellular location">
    <subcellularLocation>
        <location evidence="1">Nucleus</location>
    </subcellularLocation>
</comment>
<dbReference type="EMBL" id="GG704912">
    <property type="protein sequence ID" value="EAS30527.1"/>
    <property type="molecule type" value="Genomic_DNA"/>
</dbReference>
<dbReference type="InterPro" id="IPR016024">
    <property type="entry name" value="ARM-type_fold"/>
</dbReference>
<evidence type="ECO:0000256" key="5">
    <source>
        <dbReference type="SAM" id="MobiDB-lite"/>
    </source>
</evidence>
<accession>A0A0E1RWI4</accession>
<dbReference type="GO" id="GO:0005634">
    <property type="term" value="C:nucleus"/>
    <property type="evidence" value="ECO:0007669"/>
    <property type="project" value="UniProtKB-SubCell"/>
</dbReference>
<keyword evidence="8" id="KW-1185">Reference proteome</keyword>
<dbReference type="KEGG" id="cim:CIMG_06006"/>
<evidence type="ECO:0000313" key="7">
    <source>
        <dbReference type="EMBL" id="EAS30527.1"/>
    </source>
</evidence>
<dbReference type="SUPFAM" id="SSF48371">
    <property type="entry name" value="ARM repeat"/>
    <property type="match status" value="1"/>
</dbReference>
<proteinExistence type="inferred from homology"/>
<dbReference type="Pfam" id="PF08167">
    <property type="entry name" value="RIX1"/>
    <property type="match status" value="1"/>
</dbReference>
<comment type="similarity">
    <text evidence="2">Belongs to the RIX1/PELP1 family.</text>
</comment>
<protein>
    <recommendedName>
        <fullName evidence="3">Pre-rRNA-processing protein RIX1</fullName>
    </recommendedName>
</protein>
<reference evidence="8" key="1">
    <citation type="journal article" date="2009" name="Genome Res.">
        <title>Comparative genomic analyses of the human fungal pathogens Coccidioides and their relatives.</title>
        <authorList>
            <person name="Sharpton T.J."/>
            <person name="Stajich J.E."/>
            <person name="Rounsley S.D."/>
            <person name="Gardner M.J."/>
            <person name="Wortman J.R."/>
            <person name="Jordar V.S."/>
            <person name="Maiti R."/>
            <person name="Kodira C.D."/>
            <person name="Neafsey D.E."/>
            <person name="Zeng Q."/>
            <person name="Hung C.-Y."/>
            <person name="McMahan C."/>
            <person name="Muszewska A."/>
            <person name="Grynberg M."/>
            <person name="Mandel M.A."/>
            <person name="Kellner E.M."/>
            <person name="Barker B.M."/>
            <person name="Galgiani J.N."/>
            <person name="Orbach M.J."/>
            <person name="Kirkland T.N."/>
            <person name="Cole G.T."/>
            <person name="Henn M.R."/>
            <person name="Birren B.W."/>
            <person name="Taylor J.W."/>
        </authorList>
    </citation>
    <scope>NUCLEOTIDE SEQUENCE [LARGE SCALE GENOMIC DNA]</scope>
    <source>
        <strain evidence="8">RS</strain>
    </source>
</reference>
<name>A0A0E1RWI4_COCIM</name>
<dbReference type="GeneID" id="4561907"/>
<evidence type="ECO:0000256" key="1">
    <source>
        <dbReference type="ARBA" id="ARBA00004123"/>
    </source>
</evidence>
<feature type="compositionally biased region" description="Basic and acidic residues" evidence="5">
    <location>
        <begin position="660"/>
        <end position="672"/>
    </location>
</feature>
<dbReference type="OMA" id="GGWEILR"/>
<dbReference type="STRING" id="246410.A0A0E1RWI4"/>
<dbReference type="PANTHER" id="PTHR34105:SF1">
    <property type="entry name" value="PROLINE-, GLUTAMIC ACID- AND LEUCINE-RICH PROTEIN 1"/>
    <property type="match status" value="1"/>
</dbReference>
<evidence type="ECO:0000256" key="2">
    <source>
        <dbReference type="ARBA" id="ARBA00010511"/>
    </source>
</evidence>
<dbReference type="RefSeq" id="XP_001242110.1">
    <property type="nucleotide sequence ID" value="XM_001242109.2"/>
</dbReference>
<evidence type="ECO:0000256" key="3">
    <source>
        <dbReference type="ARBA" id="ARBA00021502"/>
    </source>
</evidence>
<feature type="region of interest" description="Disordered" evidence="5">
    <location>
        <begin position="650"/>
        <end position="733"/>
    </location>
</feature>
<feature type="region of interest" description="Disordered" evidence="5">
    <location>
        <begin position="283"/>
        <end position="302"/>
    </location>
</feature>
<feature type="compositionally biased region" description="Acidic residues" evidence="5">
    <location>
        <begin position="780"/>
        <end position="790"/>
    </location>
</feature>
<evidence type="ECO:0000313" key="8">
    <source>
        <dbReference type="Proteomes" id="UP000001261"/>
    </source>
</evidence>
<sequence>MASTMALRAATHRLTITPVEELPSMAAYLASTLGESSAILSTPEHQRKAAGAPDTALLVTKLKARITSLLQDRSIEGRWTAIILAKAAIEAGQWEILRGCEPWVRALLAILAKPDPSSSKKLALITLTRIFRLTHQYPTLTREITTPCLPSFVTSCLNLISVKSASDGSRKLKQNNLLIIPVFSSFLELLPNHPTIFRPFSAQLHDLLVPLIGSLGSNDFISEPLIYLAQRLFVSLHHCAPKNTSGDEWVKAYRSTISSAHRVGDHLFRAVIEQWESVDVEKRRPGRSRDYNSPVGDDGPDPLGLQGWDGVQEGSGRLVSLLRLLSQFLSTHTHSSVSIPIGYTLDLTARLASLSIPVLENDDDRSNLINREISRDERESLFSELPSIHVSVLNLLSTVVKTIGAGSTSIAQTCLDQALWIFDAANGKKAVRIAAYGCIETTLPIIGYTFTKAGIGLLAPAIRLACADLLPQHNPTQLIEKAPKTKGSQTAINADAFLGTNAASEAIDPKLSNSKEIQLPGLELLANFLTCIPTDLIPLSLRAEIDRTAILTGAVKLMMASVLNPIPPTSNQRGHASIMPFLARSNIDDLQVEGLLRPRMPVLMTGTGKRKLTTQEEDIRMEREDLGTMDRDIYKQSTLLAENSVLTESIPKPMDIDTDLESRGTKRGHETDSGAQISAPSLETQPVIVSPDKKPRTETSSPMAAPLQSIEAPEQKDTSSETPILREPLDNKPLALESSLTSTALSRAEVTLELPEQTRDHNAFQSRICSTMQQGTVTKDDEEMASDDEIPQLNLDPDTDEDDDVSMQ</sequence>
<evidence type="ECO:0000259" key="6">
    <source>
        <dbReference type="Pfam" id="PF08167"/>
    </source>
</evidence>
<reference evidence="8" key="2">
    <citation type="journal article" date="2010" name="Genome Res.">
        <title>Population genomic sequencing of Coccidioides fungi reveals recent hybridization and transposon control.</title>
        <authorList>
            <person name="Neafsey D.E."/>
            <person name="Barker B.M."/>
            <person name="Sharpton T.J."/>
            <person name="Stajich J.E."/>
            <person name="Park D.J."/>
            <person name="Whiston E."/>
            <person name="Hung C.-Y."/>
            <person name="McMahan C."/>
            <person name="White J."/>
            <person name="Sykes S."/>
            <person name="Heiman D."/>
            <person name="Young S."/>
            <person name="Zeng Q."/>
            <person name="Abouelleil A."/>
            <person name="Aftuck L."/>
            <person name="Bessette D."/>
            <person name="Brown A."/>
            <person name="FitzGerald M."/>
            <person name="Lui A."/>
            <person name="Macdonald J.P."/>
            <person name="Priest M."/>
            <person name="Orbach M.J."/>
            <person name="Galgiani J.N."/>
            <person name="Kirkland T.N."/>
            <person name="Cole G.T."/>
            <person name="Birren B.W."/>
            <person name="Henn M.R."/>
            <person name="Taylor J.W."/>
            <person name="Rounsley S.D."/>
        </authorList>
    </citation>
    <scope>GENOME REANNOTATION</scope>
    <source>
        <strain evidence="8">RS</strain>
    </source>
</reference>
<feature type="compositionally biased region" description="Acidic residues" evidence="5">
    <location>
        <begin position="797"/>
        <end position="808"/>
    </location>
</feature>
<dbReference type="Proteomes" id="UP000001261">
    <property type="component" value="Unassembled WGS sequence"/>
</dbReference>
<feature type="compositionally biased region" description="Polar residues" evidence="5">
    <location>
        <begin position="673"/>
        <end position="684"/>
    </location>
</feature>
<feature type="compositionally biased region" description="Polar residues" evidence="5">
    <location>
        <begin position="763"/>
        <end position="777"/>
    </location>
</feature>
<gene>
    <name evidence="7" type="ORF">CIMG_06006</name>
</gene>
<dbReference type="GO" id="GO:0006364">
    <property type="term" value="P:rRNA processing"/>
    <property type="evidence" value="ECO:0007669"/>
    <property type="project" value="TreeGrafter"/>
</dbReference>
<dbReference type="InParanoid" id="A0A0E1RWI4"/>
<evidence type="ECO:0000256" key="4">
    <source>
        <dbReference type="ARBA" id="ARBA00023242"/>
    </source>
</evidence>
<feature type="domain" description="Pre-rRNA-processing protein RIX1 N-terminal" evidence="6">
    <location>
        <begin position="7"/>
        <end position="214"/>
    </location>
</feature>
<dbReference type="AlphaFoldDB" id="A0A0E1RWI4"/>
<feature type="region of interest" description="Disordered" evidence="5">
    <location>
        <begin position="753"/>
        <end position="808"/>
    </location>
</feature>
<dbReference type="OrthoDB" id="20900at2759"/>